<evidence type="ECO:0000256" key="8">
    <source>
        <dbReference type="ARBA" id="ARBA00023274"/>
    </source>
</evidence>
<dbReference type="Proteomes" id="UP000294847">
    <property type="component" value="Chromosome 3"/>
</dbReference>
<keyword evidence="8 10" id="KW-0687">Ribonucleoprotein</keyword>
<keyword evidence="7 10" id="KW-0539">Nucleus</keyword>
<evidence type="ECO:0000256" key="6">
    <source>
        <dbReference type="ARBA" id="ARBA00022552"/>
    </source>
</evidence>
<evidence type="ECO:0000256" key="9">
    <source>
        <dbReference type="ARBA" id="ARBA00025076"/>
    </source>
</evidence>
<dbReference type="GO" id="GO:0045943">
    <property type="term" value="P:positive regulation of transcription by RNA polymerase I"/>
    <property type="evidence" value="ECO:0007669"/>
    <property type="project" value="TreeGrafter"/>
</dbReference>
<dbReference type="GO" id="GO:0000462">
    <property type="term" value="P:maturation of SSU-rRNA from tricistronic rRNA transcript (SSU-rRNA, 5.8S rRNA, LSU-rRNA)"/>
    <property type="evidence" value="ECO:0007669"/>
    <property type="project" value="TreeGrafter"/>
</dbReference>
<dbReference type="PANTHER" id="PTHR13457:SF1">
    <property type="entry name" value="HEAT REPEAT-CONTAINING PROTEIN 1"/>
    <property type="match status" value="1"/>
</dbReference>
<dbReference type="InterPro" id="IPR011989">
    <property type="entry name" value="ARM-like"/>
</dbReference>
<sequence>MATSLAAQLAQIAAKSRSSLNVKAQKAAHTKSLIFEPRIAAGQSYQTIYTACRDGFEELCQLDARFTPFANTLFSEQSQDEDRSQMTQAENKELDRRVDSFLRLVGSRLRLMPAIKAIEWLIRRFRIHEFNTSTLLATFLPYHSIPAFVTLLSILPADLPQQYKFLAPYVRSLTAPPRAAIVYQATHHREFLTAITEYTLDACRNKQQYPALVSFWAGVMTEAVNGRIDINRSGRQGVQLDNDLALIALVSKPLGDAMTMKDVPDIQIAAYMVVSLLAAKANFDDKLLSVFMEQLVIGWTAETVRPGLVCLSILAQYRAPKQLSSRVAKALLKMDDLPQRLVDASKQCRVDKLAYALVLALADRLAKKGDARGLPIIKSILLLELLQEKLGKVAFKSLLRAALKMTDEVDQDGSARKQLGSTLVLLSQSAGATGVMVRQVIEDEDYDIEGLELRLDTSFGPRRLLEDKPAEEDAKDLEVRQDPKETLEAAIERLAVPPRSVKSFLSQKSDQLFDDMCKVLLSVATDPDDLLKFDEAPFLCRQTAHDDSYYFSFYMRVWCGPYPTLIRSAALEMAKRRLKQGDCAALDLQAMIPYCVAALSDPAKKVRQAAADLITVLSKSNAEGIETAKRPIWASKQLYEQSNEQTWMNPAASRALLQEIIVPALEESVLDEEHISNVLRSHLQSTKDSATGPQLSSAVRLSIFSCITSHVVHTPLLAVKSRLLKPTNQVDSVSKATRTSLLLPLLRWWASLSSTEAAQLCERERIDESKFNQSCVNVVVANDKPGLETLFEIITNSSAWTREGLVEAAFARTRKIWSTIKSDSKLKLALSMLDLAQTPATAGSSAEFVSEEAADFLRNVDLTTNILNAFLESLQDIPKITTDSPATKRRRTSSSDHSRGVSLQATNAVKAALNKVTFVLQLVEGSKPAEHPELLQSLFVTLADLQVLRSQVGSELGYLQNLVLSSLLAMMPTYKNNKSLKIDTSVGHGDVLVQCIQKSSSPAVQNSALLLVASLANTAPDVVLHSVMPIFTFMGGSVLRQSDDYSAHVVVQTIKEVIPPLVETFRKSRRNLVTSAAELLSSFVIAYEHIPSHRKRDMFISLIENLGPKDFLAALVAMFVDKYGTTDSMVAFCKDLMNSFGVEVQLQSLVMLLDLVSDCLQPKPTLAATLFNRNTDDDQDLHKTALKELTLLPKVLSSRQLRTEVSQLAGRDDMEASKFRELYASLLEKILTLAETVKTNKALHARCSDTLAGLLNLLSIGEFIKAVENLLDRPSISLRQKVLRTLEVRVDQESNTDADSRTVLLAFLPQLTAVIRDSDDIAYKHTAVACVDKIAEKYGKKDLEAVAAAATTIAGDCCLGQPDKRLRVMALLCLASLVHVLQDGIVPTLPVSLPKALSYLSESLQGEKEPELHNAVYSFFESLAVHVPYMLTKTYIGQLLAVSNVSAEANMSDESSQARFGCLQLLANQVDANTMLAALEQNWAQAVNAGFSAVEEYLKLLATVLDKHPSTIIAKHISTLSTIFLSALDLRRNVQSKDTVSIAALAKLTEIEALINDVALKMIYKLNDSKFRTVFTQLMEWVATGLPKDDKLGKVLRHQSVYSFLLAFFDNLKDVVASYASYIIDDATAILKASDPSKMEDRELWQLVLKTLARCFEHDSGGFWQVPAHFEAVSGLLVEQLEHAAALGELPGGDLVQNAVVGLAEAAASRDHRKELNAAVLRRLRSPSASVRLAAVRCEQSLTDTLGEDWLEMLSEMLPYISELQDDDDEDVEKETHRWITKIEAILGESLDAMLQ</sequence>
<evidence type="ECO:0000256" key="1">
    <source>
        <dbReference type="ARBA" id="ARBA00004604"/>
    </source>
</evidence>
<protein>
    <recommendedName>
        <fullName evidence="4 10">U3 small nucleolar RNA-associated protein 10</fullName>
    </recommendedName>
</protein>
<evidence type="ECO:0000256" key="7">
    <source>
        <dbReference type="ARBA" id="ARBA00023242"/>
    </source>
</evidence>
<dbReference type="GO" id="GO:0030515">
    <property type="term" value="F:snoRNA binding"/>
    <property type="evidence" value="ECO:0007669"/>
    <property type="project" value="TreeGrafter"/>
</dbReference>
<keyword evidence="6 10" id="KW-0698">rRNA processing</keyword>
<evidence type="ECO:0000256" key="2">
    <source>
        <dbReference type="ARBA" id="ARBA00010559"/>
    </source>
</evidence>
<comment type="similarity">
    <text evidence="2 10">Belongs to the HEATR1/UTP10 family.</text>
</comment>
<dbReference type="GO" id="GO:0030686">
    <property type="term" value="C:90S preribosome"/>
    <property type="evidence" value="ECO:0007669"/>
    <property type="project" value="TreeGrafter"/>
</dbReference>
<gene>
    <name evidence="11" type="ORF">PoMZ_04273</name>
</gene>
<dbReference type="InterPro" id="IPR016024">
    <property type="entry name" value="ARM-type_fold"/>
</dbReference>
<dbReference type="EMBL" id="CP034206">
    <property type="protein sequence ID" value="QBZ59312.1"/>
    <property type="molecule type" value="Genomic_DNA"/>
</dbReference>
<dbReference type="VEuPathDB" id="FungiDB:M_BR32_EuGene_00048131"/>
<dbReference type="GO" id="GO:0032040">
    <property type="term" value="C:small-subunit processome"/>
    <property type="evidence" value="ECO:0007669"/>
    <property type="project" value="TreeGrafter"/>
</dbReference>
<dbReference type="Pfam" id="PF08146">
    <property type="entry name" value="BP28CT"/>
    <property type="match status" value="1"/>
</dbReference>
<dbReference type="GO" id="GO:0034455">
    <property type="term" value="C:t-UTP complex"/>
    <property type="evidence" value="ECO:0007669"/>
    <property type="project" value="TreeGrafter"/>
</dbReference>
<dbReference type="InterPro" id="IPR022125">
    <property type="entry name" value="U3snoRNP10_N"/>
</dbReference>
<evidence type="ECO:0000256" key="10">
    <source>
        <dbReference type="RuleBase" id="RU367065"/>
    </source>
</evidence>
<dbReference type="InterPro" id="IPR012954">
    <property type="entry name" value="BP28_C_dom"/>
</dbReference>
<proteinExistence type="inferred from homology"/>
<organism evidence="11 12">
    <name type="scientific">Pyricularia oryzae</name>
    <name type="common">Rice blast fungus</name>
    <name type="synonym">Magnaporthe oryzae</name>
    <dbReference type="NCBI Taxonomy" id="318829"/>
    <lineage>
        <taxon>Eukaryota</taxon>
        <taxon>Fungi</taxon>
        <taxon>Dikarya</taxon>
        <taxon>Ascomycota</taxon>
        <taxon>Pezizomycotina</taxon>
        <taxon>Sordariomycetes</taxon>
        <taxon>Sordariomycetidae</taxon>
        <taxon>Magnaporthales</taxon>
        <taxon>Pyriculariaceae</taxon>
        <taxon>Pyricularia</taxon>
    </lineage>
</organism>
<accession>A0A4P7NBT2</accession>
<evidence type="ECO:0000256" key="4">
    <source>
        <dbReference type="ARBA" id="ARBA00015399"/>
    </source>
</evidence>
<dbReference type="InterPro" id="IPR056473">
    <property type="entry name" value="HEAT_Utp10/HEAT1"/>
</dbReference>
<dbReference type="Pfam" id="PF23243">
    <property type="entry name" value="HEAT_HEATR1"/>
    <property type="match status" value="1"/>
</dbReference>
<dbReference type="InterPro" id="IPR040191">
    <property type="entry name" value="UTP10"/>
</dbReference>
<comment type="subcellular location">
    <subcellularLocation>
        <location evidence="1 10">Nucleus</location>
        <location evidence="1 10">Nucleolus</location>
    </subcellularLocation>
</comment>
<reference evidence="11 12" key="1">
    <citation type="journal article" date="2019" name="Mol. Biol. Evol.">
        <title>Blast fungal genomes show frequent chromosomal changes, gene gains and losses, and effector gene turnover.</title>
        <authorList>
            <person name="Gomez Luciano L.B."/>
            <person name="Jason Tsai I."/>
            <person name="Chuma I."/>
            <person name="Tosa Y."/>
            <person name="Chen Y.H."/>
            <person name="Li J.Y."/>
            <person name="Li M.Y."/>
            <person name="Jade Lu M.Y."/>
            <person name="Nakayashiki H."/>
            <person name="Li W.H."/>
        </authorList>
    </citation>
    <scope>NUCLEOTIDE SEQUENCE [LARGE SCALE GENOMIC DNA]</scope>
    <source>
        <strain evidence="11">MZ5-1-6</strain>
    </source>
</reference>
<evidence type="ECO:0000313" key="11">
    <source>
        <dbReference type="EMBL" id="QBZ59312.1"/>
    </source>
</evidence>
<name>A0A4P7NBT2_PYROR</name>
<dbReference type="SMART" id="SM01036">
    <property type="entry name" value="BP28CT"/>
    <property type="match status" value="1"/>
</dbReference>
<evidence type="ECO:0000256" key="5">
    <source>
        <dbReference type="ARBA" id="ARBA00022517"/>
    </source>
</evidence>
<dbReference type="SUPFAM" id="SSF48371">
    <property type="entry name" value="ARM repeat"/>
    <property type="match status" value="2"/>
</dbReference>
<dbReference type="PANTHER" id="PTHR13457">
    <property type="entry name" value="BAP28"/>
    <property type="match status" value="1"/>
</dbReference>
<dbReference type="Gene3D" id="1.25.10.10">
    <property type="entry name" value="Leucine-rich Repeat Variant"/>
    <property type="match status" value="3"/>
</dbReference>
<evidence type="ECO:0000256" key="3">
    <source>
        <dbReference type="ARBA" id="ARBA00011399"/>
    </source>
</evidence>
<dbReference type="Pfam" id="PF12397">
    <property type="entry name" value="U3snoRNP10"/>
    <property type="match status" value="1"/>
</dbReference>
<evidence type="ECO:0000313" key="12">
    <source>
        <dbReference type="Proteomes" id="UP000294847"/>
    </source>
</evidence>
<comment type="subunit">
    <text evidence="3 10">Component of the ribosomal small subunit (SSU) processome.</text>
</comment>
<comment type="function">
    <text evidence="9">Involved in nucleolar processing of pre-18S ribosomal RNA. Involved in ribosome biosynthesis.</text>
</comment>
<keyword evidence="5 10" id="KW-0690">Ribosome biogenesis</keyword>